<evidence type="ECO:0000313" key="2">
    <source>
        <dbReference type="EMBL" id="CAA0101704.1"/>
    </source>
</evidence>
<dbReference type="EMBL" id="CACSIP010000008">
    <property type="protein sequence ID" value="CAA0101704.1"/>
    <property type="molecule type" value="Genomic_DNA"/>
</dbReference>
<reference evidence="2 3" key="1">
    <citation type="submission" date="2019-11" db="EMBL/GenBank/DDBJ databases">
        <authorList>
            <person name="Holert J."/>
        </authorList>
    </citation>
    <scope>NUCLEOTIDE SEQUENCE [LARGE SCALE GENOMIC DNA]</scope>
    <source>
        <strain evidence="2">BC8_1</strain>
    </source>
</reference>
<feature type="transmembrane region" description="Helical" evidence="1">
    <location>
        <begin position="90"/>
        <end position="111"/>
    </location>
</feature>
<feature type="transmembrane region" description="Helical" evidence="1">
    <location>
        <begin position="53"/>
        <end position="70"/>
    </location>
</feature>
<evidence type="ECO:0000256" key="1">
    <source>
        <dbReference type="SAM" id="Phobius"/>
    </source>
</evidence>
<evidence type="ECO:0000313" key="3">
    <source>
        <dbReference type="Proteomes" id="UP000430146"/>
    </source>
</evidence>
<evidence type="ECO:0008006" key="4">
    <source>
        <dbReference type="Google" id="ProtNLM"/>
    </source>
</evidence>
<organism evidence="2 3">
    <name type="scientific">Mycolicibacterium vanbaalenii</name>
    <name type="common">Mycobacterium vanbaalenii</name>
    <dbReference type="NCBI Taxonomy" id="110539"/>
    <lineage>
        <taxon>Bacteria</taxon>
        <taxon>Bacillati</taxon>
        <taxon>Actinomycetota</taxon>
        <taxon>Actinomycetes</taxon>
        <taxon>Mycobacteriales</taxon>
        <taxon>Mycobacteriaceae</taxon>
        <taxon>Mycolicibacterium</taxon>
    </lineage>
</organism>
<accession>A0A5S9PD04</accession>
<keyword evidence="1" id="KW-0472">Membrane</keyword>
<keyword evidence="1" id="KW-1133">Transmembrane helix</keyword>
<proteinExistence type="predicted"/>
<keyword evidence="1" id="KW-0812">Transmembrane</keyword>
<dbReference type="Proteomes" id="UP000430146">
    <property type="component" value="Unassembled WGS sequence"/>
</dbReference>
<feature type="transmembrane region" description="Helical" evidence="1">
    <location>
        <begin position="123"/>
        <end position="147"/>
    </location>
</feature>
<protein>
    <recommendedName>
        <fullName evidence="4">Integral membrane protein</fullName>
    </recommendedName>
</protein>
<dbReference type="AlphaFoldDB" id="A0A5S9PD04"/>
<name>A0A5S9PD04_MYCVN</name>
<sequence>MAALASLGVALIHFAVAATHWQQWPTSGLFFVCIAVFQLTWAQLVLVRTSSTVLAAGVLVNIGVIALWVLSRTAAAPVGPRTGEPELVHAADLCALLLEIYVVMGAGWVWYRRRRGESIPAFANTIVLLGAGVVMAVASTVGVASGLQHGG</sequence>
<gene>
    <name evidence="2" type="ORF">AELLOGFF_03344</name>
</gene>
<feature type="transmembrane region" description="Helical" evidence="1">
    <location>
        <begin position="27"/>
        <end position="46"/>
    </location>
</feature>
<keyword evidence="3" id="KW-1185">Reference proteome</keyword>